<dbReference type="CDD" id="cd03784">
    <property type="entry name" value="GT1_Gtf-like"/>
    <property type="match status" value="1"/>
</dbReference>
<dbReference type="EMBL" id="LAQS01000095">
    <property type="protein sequence ID" value="KKZ69402.1"/>
    <property type="molecule type" value="Genomic_DNA"/>
</dbReference>
<feature type="domain" description="Erythromycin biosynthesis protein CIII-like C-terminal" evidence="2">
    <location>
        <begin position="302"/>
        <end position="387"/>
    </location>
</feature>
<dbReference type="Pfam" id="PF06722">
    <property type="entry name" value="EryCIII-like_C"/>
    <property type="match status" value="1"/>
</dbReference>
<gene>
    <name evidence="3" type="ORF">VO63_34435</name>
</gene>
<dbReference type="PANTHER" id="PTHR48050:SF13">
    <property type="entry name" value="STEROL 3-BETA-GLUCOSYLTRANSFERASE UGT80A2"/>
    <property type="match status" value="1"/>
</dbReference>
<dbReference type="OrthoDB" id="3253247at2"/>
<dbReference type="Gene3D" id="3.40.50.2000">
    <property type="entry name" value="Glycogen Phosphorylase B"/>
    <property type="match status" value="2"/>
</dbReference>
<dbReference type="SUPFAM" id="SSF53756">
    <property type="entry name" value="UDP-Glycosyltransferase/glycogen phosphorylase"/>
    <property type="match status" value="1"/>
</dbReference>
<evidence type="ECO:0000313" key="3">
    <source>
        <dbReference type="EMBL" id="KKZ69402.1"/>
    </source>
</evidence>
<name>A0A2P2GD25_STREW</name>
<dbReference type="GO" id="GO:0016758">
    <property type="term" value="F:hexosyltransferase activity"/>
    <property type="evidence" value="ECO:0007669"/>
    <property type="project" value="UniProtKB-ARBA"/>
</dbReference>
<proteinExistence type="predicted"/>
<dbReference type="AlphaFoldDB" id="A0A2P2GD25"/>
<organism evidence="3 4">
    <name type="scientific">Streptomyces showdoensis</name>
    <dbReference type="NCBI Taxonomy" id="68268"/>
    <lineage>
        <taxon>Bacteria</taxon>
        <taxon>Bacillati</taxon>
        <taxon>Actinomycetota</taxon>
        <taxon>Actinomycetes</taxon>
        <taxon>Kitasatosporales</taxon>
        <taxon>Streptomycetaceae</taxon>
        <taxon>Streptomyces</taxon>
    </lineage>
</organism>
<comment type="caution">
    <text evidence="3">The sequence shown here is derived from an EMBL/GenBank/DDBJ whole genome shotgun (WGS) entry which is preliminary data.</text>
</comment>
<keyword evidence="1 3" id="KW-0808">Transferase</keyword>
<dbReference type="InterPro" id="IPR002213">
    <property type="entry name" value="UDP_glucos_trans"/>
</dbReference>
<dbReference type="GO" id="GO:0017000">
    <property type="term" value="P:antibiotic biosynthetic process"/>
    <property type="evidence" value="ECO:0007669"/>
    <property type="project" value="UniProtKB-ARBA"/>
</dbReference>
<dbReference type="PANTHER" id="PTHR48050">
    <property type="entry name" value="STEROL 3-BETA-GLUCOSYLTRANSFERASE"/>
    <property type="match status" value="1"/>
</dbReference>
<evidence type="ECO:0000259" key="2">
    <source>
        <dbReference type="Pfam" id="PF06722"/>
    </source>
</evidence>
<dbReference type="GO" id="GO:0008194">
    <property type="term" value="F:UDP-glycosyltransferase activity"/>
    <property type="evidence" value="ECO:0007669"/>
    <property type="project" value="InterPro"/>
</dbReference>
<sequence>MRVVLSAYDSRGGVEPLVGLAVRLGGLGARVLVCAPPDEEFAKRLAGVGVEMVPTGASVRDLVSGKVPPSPGGVPRRAAELVAAFHENVSAVAEGCDVLLATGLVPAVAGVKSVSEKLGIPYVYASYQPVSLPSPHHPPIPRPGRPLPADVTDNAALWRRDARDAQDVFGEAVNGHRVSVGLPPVDDIRDHVFTDRPWLAADPVLAPWRRPAELDVVQTGAWVLPDERPLPAGLTAFLDAGEPPVYVGFGSVPVRDPHEVARAAVEAVRAHGRRVLLSRGWAELAPADAGDDCFTVGEANHQALFRRVAAVVHHGGAGTTTTATRAGAPQVIVAQGGDQPYFAERVSALGIGAAHEGPTPAFATLSAALGTALAPETRERAAAVAADFDQDGAATAARLLAGIAGR</sequence>
<dbReference type="InterPro" id="IPR010610">
    <property type="entry name" value="EryCIII-like_C"/>
</dbReference>
<dbReference type="Proteomes" id="UP000265325">
    <property type="component" value="Unassembled WGS sequence"/>
</dbReference>
<evidence type="ECO:0000256" key="1">
    <source>
        <dbReference type="ARBA" id="ARBA00022679"/>
    </source>
</evidence>
<keyword evidence="4" id="KW-1185">Reference proteome</keyword>
<evidence type="ECO:0000313" key="4">
    <source>
        <dbReference type="Proteomes" id="UP000265325"/>
    </source>
</evidence>
<dbReference type="RefSeq" id="WP_046912074.1">
    <property type="nucleotide sequence ID" value="NZ_BAAAXG010000026.1"/>
</dbReference>
<dbReference type="InterPro" id="IPR050426">
    <property type="entry name" value="Glycosyltransferase_28"/>
</dbReference>
<protein>
    <submittedName>
        <fullName evidence="3">Glycosyl transferase</fullName>
    </submittedName>
</protein>
<dbReference type="FunFam" id="3.40.50.2000:FF:000009">
    <property type="entry name" value="Sterol 3-beta-glucosyltransferase UGT80A2"/>
    <property type="match status" value="1"/>
</dbReference>
<accession>A0A2P2GD25</accession>
<reference evidence="3 4" key="1">
    <citation type="submission" date="2015-05" db="EMBL/GenBank/DDBJ databases">
        <title>Draft Genome assembly of Streptomyces showdoensis.</title>
        <authorList>
            <person name="Thapa K.K."/>
            <person name="Metsa-Ketela M."/>
        </authorList>
    </citation>
    <scope>NUCLEOTIDE SEQUENCE [LARGE SCALE GENOMIC DNA]</scope>
    <source>
        <strain evidence="3 4">ATCC 15227</strain>
    </source>
</reference>